<evidence type="ECO:0000256" key="5">
    <source>
        <dbReference type="ARBA" id="ARBA00022741"/>
    </source>
</evidence>
<keyword evidence="12" id="KW-0472">Membrane</keyword>
<proteinExistence type="predicted"/>
<evidence type="ECO:0000256" key="2">
    <source>
        <dbReference type="ARBA" id="ARBA00012438"/>
    </source>
</evidence>
<dbReference type="InterPro" id="IPR011123">
    <property type="entry name" value="Y_Y_Y"/>
</dbReference>
<feature type="transmembrane region" description="Helical" evidence="12">
    <location>
        <begin position="817"/>
        <end position="839"/>
    </location>
</feature>
<comment type="caution">
    <text evidence="16">The sequence shown here is derived from an EMBL/GenBank/DDBJ whole genome shotgun (WGS) entry which is preliminary data.</text>
</comment>
<keyword evidence="5" id="KW-0547">Nucleotide-binding</keyword>
<feature type="domain" description="Histidine kinase" evidence="14">
    <location>
        <begin position="912"/>
        <end position="1144"/>
    </location>
</feature>
<evidence type="ECO:0000259" key="14">
    <source>
        <dbReference type="PROSITE" id="PS50109"/>
    </source>
</evidence>
<dbReference type="SMART" id="SM00448">
    <property type="entry name" value="REC"/>
    <property type="match status" value="1"/>
</dbReference>
<dbReference type="EMBL" id="JACYFG010000022">
    <property type="protein sequence ID" value="MBD5779903.1"/>
    <property type="molecule type" value="Genomic_DNA"/>
</dbReference>
<dbReference type="SUPFAM" id="SSF47384">
    <property type="entry name" value="Homodimeric domain of signal transducing histidine kinase"/>
    <property type="match status" value="1"/>
</dbReference>
<dbReference type="Pfam" id="PF07495">
    <property type="entry name" value="Y_Y_Y"/>
    <property type="match status" value="1"/>
</dbReference>
<keyword evidence="17" id="KW-1185">Reference proteome</keyword>
<evidence type="ECO:0000256" key="4">
    <source>
        <dbReference type="ARBA" id="ARBA00022679"/>
    </source>
</evidence>
<dbReference type="PANTHER" id="PTHR43547">
    <property type="entry name" value="TWO-COMPONENT HISTIDINE KINASE"/>
    <property type="match status" value="1"/>
</dbReference>
<evidence type="ECO:0000256" key="9">
    <source>
        <dbReference type="ARBA" id="ARBA00064003"/>
    </source>
</evidence>
<organism evidence="16 17">
    <name type="scientific">Pelagicoccus enzymogenes</name>
    <dbReference type="NCBI Taxonomy" id="2773457"/>
    <lineage>
        <taxon>Bacteria</taxon>
        <taxon>Pseudomonadati</taxon>
        <taxon>Verrucomicrobiota</taxon>
        <taxon>Opitutia</taxon>
        <taxon>Puniceicoccales</taxon>
        <taxon>Pelagicoccaceae</taxon>
        <taxon>Pelagicoccus</taxon>
    </lineage>
</organism>
<dbReference type="SUPFAM" id="SSF55874">
    <property type="entry name" value="ATPase domain of HSP90 chaperone/DNA topoisomerase II/histidine kinase"/>
    <property type="match status" value="1"/>
</dbReference>
<dbReference type="InterPro" id="IPR003661">
    <property type="entry name" value="HisK_dim/P_dom"/>
</dbReference>
<feature type="modified residue" description="4-aspartylphosphate" evidence="11">
    <location>
        <position position="1220"/>
    </location>
</feature>
<dbReference type="Pfam" id="PF02518">
    <property type="entry name" value="HATPase_c"/>
    <property type="match status" value="1"/>
</dbReference>
<dbReference type="GO" id="GO:0005524">
    <property type="term" value="F:ATP binding"/>
    <property type="evidence" value="ECO:0007669"/>
    <property type="project" value="UniProtKB-KW"/>
</dbReference>
<dbReference type="PANTHER" id="PTHR43547:SF2">
    <property type="entry name" value="HYBRID SIGNAL TRANSDUCTION HISTIDINE KINASE C"/>
    <property type="match status" value="1"/>
</dbReference>
<dbReference type="InterPro" id="IPR011006">
    <property type="entry name" value="CheY-like_superfamily"/>
</dbReference>
<gene>
    <name evidence="16" type="ORF">IEN85_10425</name>
</gene>
<dbReference type="FunFam" id="1.10.287.130:FF:000002">
    <property type="entry name" value="Two-component osmosensing histidine kinase"/>
    <property type="match status" value="1"/>
</dbReference>
<evidence type="ECO:0000259" key="15">
    <source>
        <dbReference type="PROSITE" id="PS50110"/>
    </source>
</evidence>
<dbReference type="InterPro" id="IPR036890">
    <property type="entry name" value="HATPase_C_sf"/>
</dbReference>
<keyword evidence="4" id="KW-0808">Transferase</keyword>
<dbReference type="FunFam" id="3.30.565.10:FF:000010">
    <property type="entry name" value="Sensor histidine kinase RcsC"/>
    <property type="match status" value="1"/>
</dbReference>
<dbReference type="CDD" id="cd17546">
    <property type="entry name" value="REC_hyHK_CKI1_RcsC-like"/>
    <property type="match status" value="1"/>
</dbReference>
<dbReference type="Gene3D" id="3.30.565.10">
    <property type="entry name" value="Histidine kinase-like ATPase, C-terminal domain"/>
    <property type="match status" value="1"/>
</dbReference>
<dbReference type="PROSITE" id="PS50109">
    <property type="entry name" value="HIS_KIN"/>
    <property type="match status" value="1"/>
</dbReference>
<dbReference type="SMART" id="SM00387">
    <property type="entry name" value="HATPase_c"/>
    <property type="match status" value="1"/>
</dbReference>
<dbReference type="InterPro" id="IPR003594">
    <property type="entry name" value="HATPase_dom"/>
</dbReference>
<feature type="signal peptide" evidence="13">
    <location>
        <begin position="1"/>
        <end position="27"/>
    </location>
</feature>
<evidence type="ECO:0000256" key="13">
    <source>
        <dbReference type="SAM" id="SignalP"/>
    </source>
</evidence>
<evidence type="ECO:0000256" key="7">
    <source>
        <dbReference type="ARBA" id="ARBA00022840"/>
    </source>
</evidence>
<keyword evidence="3 11" id="KW-0597">Phosphoprotein</keyword>
<dbReference type="SUPFAM" id="SSF52172">
    <property type="entry name" value="CheY-like"/>
    <property type="match status" value="1"/>
</dbReference>
<evidence type="ECO:0000256" key="6">
    <source>
        <dbReference type="ARBA" id="ARBA00022777"/>
    </source>
</evidence>
<protein>
    <recommendedName>
        <fullName evidence="10">Sensory/regulatory protein RpfC</fullName>
        <ecNumber evidence="2">2.7.13.3</ecNumber>
    </recommendedName>
</protein>
<dbReference type="CDD" id="cd16922">
    <property type="entry name" value="HATPase_EvgS-ArcB-TorS-like"/>
    <property type="match status" value="1"/>
</dbReference>
<dbReference type="SMART" id="SM00388">
    <property type="entry name" value="HisKA"/>
    <property type="match status" value="1"/>
</dbReference>
<dbReference type="PRINTS" id="PR00344">
    <property type="entry name" value="BCTRLSENSOR"/>
</dbReference>
<dbReference type="InterPro" id="IPR015943">
    <property type="entry name" value="WD40/YVTN_repeat-like_dom_sf"/>
</dbReference>
<dbReference type="GO" id="GO:0000155">
    <property type="term" value="F:phosphorelay sensor kinase activity"/>
    <property type="evidence" value="ECO:0007669"/>
    <property type="project" value="InterPro"/>
</dbReference>
<keyword evidence="12" id="KW-0812">Transmembrane</keyword>
<dbReference type="PROSITE" id="PS51257">
    <property type="entry name" value="PROKAR_LIPOPROTEIN"/>
    <property type="match status" value="1"/>
</dbReference>
<dbReference type="Gene3D" id="2.60.40.10">
    <property type="entry name" value="Immunoglobulins"/>
    <property type="match status" value="1"/>
</dbReference>
<dbReference type="Gene3D" id="1.10.287.130">
    <property type="match status" value="1"/>
</dbReference>
<dbReference type="InterPro" id="IPR005467">
    <property type="entry name" value="His_kinase_dom"/>
</dbReference>
<keyword evidence="7" id="KW-0067">ATP-binding</keyword>
<keyword evidence="13" id="KW-0732">Signal</keyword>
<dbReference type="Gene3D" id="2.130.10.10">
    <property type="entry name" value="YVTN repeat-like/Quinoprotein amine dehydrogenase"/>
    <property type="match status" value="2"/>
</dbReference>
<dbReference type="Pfam" id="PF07494">
    <property type="entry name" value="Reg_prop"/>
    <property type="match status" value="5"/>
</dbReference>
<evidence type="ECO:0000256" key="1">
    <source>
        <dbReference type="ARBA" id="ARBA00000085"/>
    </source>
</evidence>
<dbReference type="PROSITE" id="PS50110">
    <property type="entry name" value="RESPONSE_REGULATORY"/>
    <property type="match status" value="1"/>
</dbReference>
<evidence type="ECO:0000256" key="8">
    <source>
        <dbReference type="ARBA" id="ARBA00023012"/>
    </source>
</evidence>
<comment type="subunit">
    <text evidence="9">At low DSF concentrations, interacts with RpfF.</text>
</comment>
<evidence type="ECO:0000256" key="3">
    <source>
        <dbReference type="ARBA" id="ARBA00022553"/>
    </source>
</evidence>
<dbReference type="InterPro" id="IPR001789">
    <property type="entry name" value="Sig_transdc_resp-reg_receiver"/>
</dbReference>
<dbReference type="Gene3D" id="3.40.50.2300">
    <property type="match status" value="1"/>
</dbReference>
<accession>A0A927F7J3</accession>
<evidence type="ECO:0000313" key="16">
    <source>
        <dbReference type="EMBL" id="MBD5779903.1"/>
    </source>
</evidence>
<keyword evidence="6" id="KW-0418">Kinase</keyword>
<dbReference type="FunFam" id="2.60.40.10:FF:000791">
    <property type="entry name" value="Two-component system sensor histidine kinase/response regulator"/>
    <property type="match status" value="1"/>
</dbReference>
<comment type="catalytic activity">
    <reaction evidence="1">
        <text>ATP + protein L-histidine = ADP + protein N-phospho-L-histidine.</text>
        <dbReference type="EC" id="2.7.13.3"/>
    </reaction>
</comment>
<dbReference type="InterPro" id="IPR011110">
    <property type="entry name" value="Reg_prop"/>
</dbReference>
<dbReference type="SUPFAM" id="SSF63829">
    <property type="entry name" value="Calcium-dependent phosphotriesterase"/>
    <property type="match status" value="3"/>
</dbReference>
<evidence type="ECO:0000256" key="12">
    <source>
        <dbReference type="SAM" id="Phobius"/>
    </source>
</evidence>
<dbReference type="InterPro" id="IPR036097">
    <property type="entry name" value="HisK_dim/P_sf"/>
</dbReference>
<reference evidence="16" key="1">
    <citation type="submission" date="2020-09" db="EMBL/GenBank/DDBJ databases">
        <title>Pelagicoccus enzymogenes sp. nov. with an EPS production, isolated from marine sediment.</title>
        <authorList>
            <person name="Feng X."/>
        </authorList>
    </citation>
    <scope>NUCLEOTIDE SEQUENCE</scope>
    <source>
        <strain evidence="16">NFK12</strain>
    </source>
</reference>
<dbReference type="Pfam" id="PF00072">
    <property type="entry name" value="Response_reg"/>
    <property type="match status" value="1"/>
</dbReference>
<dbReference type="Proteomes" id="UP000622317">
    <property type="component" value="Unassembled WGS sequence"/>
</dbReference>
<keyword evidence="8" id="KW-0902">Two-component regulatory system</keyword>
<keyword evidence="12" id="KW-1133">Transmembrane helix</keyword>
<feature type="domain" description="Response regulatory" evidence="15">
    <location>
        <begin position="1171"/>
        <end position="1285"/>
    </location>
</feature>
<name>A0A927F7J3_9BACT</name>
<dbReference type="InterPro" id="IPR013783">
    <property type="entry name" value="Ig-like_fold"/>
</dbReference>
<evidence type="ECO:0000256" key="10">
    <source>
        <dbReference type="ARBA" id="ARBA00068150"/>
    </source>
</evidence>
<feature type="chain" id="PRO_5037919605" description="Sensory/regulatory protein RpfC" evidence="13">
    <location>
        <begin position="28"/>
        <end position="1291"/>
    </location>
</feature>
<dbReference type="RefSeq" id="WP_191617031.1">
    <property type="nucleotide sequence ID" value="NZ_JACYFG010000022.1"/>
</dbReference>
<evidence type="ECO:0000313" key="17">
    <source>
        <dbReference type="Proteomes" id="UP000622317"/>
    </source>
</evidence>
<sequence length="1291" mass="144478">MLSRTTPKITTAFRPLIASLALCLAFACSCGGRNLDFAKLDDSWKLTDLRLETVNLFGNRSAGRIQTITQTNNGLIWVGSHQGLFRFDGRRIRTFFHDPRDPSSLPNESVTTLHVDAQGRLWIGTEQGAALFKPDTEEFIHYLQPADTGDIPIATQVNGIVHDSQGTIYAANEAGRIFRFDEDLGDFAEIGEHRLGAIKSLSIDSLDRLWIGSSDCVYVFNPQTYELQAFKDAVASKDRVTIDYVTSICAVDDNEVWLATTVKGVVVLNPSDGSYEEIPYDSQPEAYANEVRVGPKGRVWVANNAGLTLIDQASRKRISSPQDNKSEINSPPSGINTLFVDHQGTIWAGSNYDGVSKATSYKRFETLALHERNTDVRPFAPALAFLEDKEGNLWVGHPKSGLAMYPKNGDDVLKVTHDPENPDSLTDQPILSLFEDSRGQIWIGTYRGGLYRYDPTTGELAGFHHDPDDPYSIGGHDVRAIVEDHEGTLWFATHGSGVVSFDPSTERFTNYTQSNRERTGFYVQNDWINTLLIDREGAIWLSARNGVVRIASDRSSYTHFLADVTDEGSLSNSRTTDLFEDSKGRIWIGTKDGLNRFLPETQSFKSYSLAEGLPDRSISSIIEDEQGYLWIGTLGGLARFDPVAERAKAFDTTDGLVSDDFFETGAYKAQGGILYFGQNQGLTRFDPSEIVDDTDIPNVFITGIRVSGEPLRVDEEGPLSKSLLNTSRVKLNHDQNALVFEFVAIDFKNPAKNEYRYKLERFDRDWTQASTRAEAVYTNIPPGNYVFRVQAANIDGYWNEQGDSLAIQITPPFWGTVWFRLLIVFLVIAIPVAIFFWRIKAIRNEAKRLEIAVAERTKDLKQANIWLAEANAKTQSHGELLEKTVRERTKELKIAKEKAEHSDRLKSAFLANMSHEIRTPMNAIIGFLHMLESSDLTPEERQHFHDIINQSSKSLMSLIDDILDLSAIEAGEAEIALQTCDLDEICEELGALFRESVLAQKKGKVSFKLERRLPDSFDSNAPLTVVTDPLRLKQILWNLLSNALKFTEEGEIRLGITIRESEPGGRLEIEYAVKDTGIGIPQEEHQRIFNRFHKLDEAGKKLYRGTGLGLTITHTLISLMDGKITLQSEPNVGTEFFVTFPFFSKLEDSQGGSTPSGREASFLHADFSHFNLLVVEDETPNFEYIKRVLKKTGINIRWVNRGGEAIEVFKNGSFDLVLLDLKLPEVDGYQVARQIREVSPAVPIIVQSAYAMREDIARSQKAGANEHLSKPFSPKDLISVLTKYLLTADSK</sequence>
<dbReference type="EC" id="2.7.13.3" evidence="2"/>
<dbReference type="CDD" id="cd00082">
    <property type="entry name" value="HisKA"/>
    <property type="match status" value="1"/>
</dbReference>
<dbReference type="Pfam" id="PF00512">
    <property type="entry name" value="HisKA"/>
    <property type="match status" value="1"/>
</dbReference>
<dbReference type="InterPro" id="IPR004358">
    <property type="entry name" value="Sig_transdc_His_kin-like_C"/>
</dbReference>
<evidence type="ECO:0000256" key="11">
    <source>
        <dbReference type="PROSITE-ProRule" id="PRU00169"/>
    </source>
</evidence>